<dbReference type="InterPro" id="IPR000873">
    <property type="entry name" value="AMP-dep_synth/lig_dom"/>
</dbReference>
<proteinExistence type="predicted"/>
<keyword evidence="3" id="KW-1185">Reference proteome</keyword>
<dbReference type="InterPro" id="IPR020845">
    <property type="entry name" value="AMP-binding_CS"/>
</dbReference>
<sequence length="514" mass="58165">MEFPDNHYVPLNLYTNFTKAAESNPDVKIYSDSLLPGFPEFGKETTYVEAVESIRKRAFQLIELGVVKGDKVVIFKTSRFDTYLLAVAVSYVGAIPVMVSHHLDAHIISVLSDRLEMPWLIFDEATASVALAEVVSSRVKLIELSRLVEKALKANQNYPQDFLDVDDISYITHTSGTTGIPKLIAHSANSMGWRTKWQKNVFDLIEKKKLMAFHISPVHSRFNIGISSAMAKGFPLLNISDTSEVSVERTLEKFQPYALETHPNNFVRWSSLAKMKPSIFASVKYYHSTFDAINKGTMARFLEASSDKRPVFMQVYGQSECGPMIYKFHTRDSIVALDSRDMGVGMPGLTEVRIVNEAGKEVATGESGNIQMLSKGRALTYYKENQRFADNVYDKWWDSGDYGQKNDAGNLLLFDRQIDLIESIESNLAIEDMLLDRLPFLDEVIIVRDAQGKPQPIVSIVAGETPNWDLWWELVSHMPFLNKPMIMSYDDIPRTATMKVQRLVLEGRFKEGKL</sequence>
<dbReference type="PANTHER" id="PTHR43767">
    <property type="entry name" value="LONG-CHAIN-FATTY-ACID--COA LIGASE"/>
    <property type="match status" value="1"/>
</dbReference>
<protein>
    <submittedName>
        <fullName evidence="2">Acyl-CoA synthetase</fullName>
    </submittedName>
</protein>
<dbReference type="Pfam" id="PF00501">
    <property type="entry name" value="AMP-binding"/>
    <property type="match status" value="1"/>
</dbReference>
<dbReference type="AlphaFoldDB" id="A0AAF0I715"/>
<organism evidence="2 3">
    <name type="scientific">Vagococcus intermedius</name>
    <dbReference type="NCBI Taxonomy" id="2991418"/>
    <lineage>
        <taxon>Bacteria</taxon>
        <taxon>Bacillati</taxon>
        <taxon>Bacillota</taxon>
        <taxon>Bacilli</taxon>
        <taxon>Lactobacillales</taxon>
        <taxon>Enterococcaceae</taxon>
        <taxon>Vagococcus</taxon>
    </lineage>
</organism>
<evidence type="ECO:0000313" key="2">
    <source>
        <dbReference type="EMBL" id="WEG73035.1"/>
    </source>
</evidence>
<dbReference type="SUPFAM" id="SSF56801">
    <property type="entry name" value="Acetyl-CoA synthetase-like"/>
    <property type="match status" value="1"/>
</dbReference>
<feature type="domain" description="AMP-dependent synthetase/ligase" evidence="1">
    <location>
        <begin position="18"/>
        <end position="382"/>
    </location>
</feature>
<dbReference type="InterPro" id="IPR042099">
    <property type="entry name" value="ANL_N_sf"/>
</dbReference>
<evidence type="ECO:0000259" key="1">
    <source>
        <dbReference type="Pfam" id="PF00501"/>
    </source>
</evidence>
<dbReference type="Proteomes" id="UP001179647">
    <property type="component" value="Chromosome"/>
</dbReference>
<accession>A0AAF0I715</accession>
<dbReference type="RefSeq" id="WP_275468837.1">
    <property type="nucleotide sequence ID" value="NZ_CP110232.1"/>
</dbReference>
<dbReference type="Gene3D" id="3.40.50.12780">
    <property type="entry name" value="N-terminal domain of ligase-like"/>
    <property type="match status" value="1"/>
</dbReference>
<gene>
    <name evidence="2" type="ORF">OL234_08700</name>
</gene>
<evidence type="ECO:0000313" key="3">
    <source>
        <dbReference type="Proteomes" id="UP001179647"/>
    </source>
</evidence>
<dbReference type="InterPro" id="IPR050237">
    <property type="entry name" value="ATP-dep_AMP-bd_enzyme"/>
</dbReference>
<name>A0AAF0I715_9ENTE</name>
<dbReference type="KEGG" id="vie:OL234_08700"/>
<dbReference type="PANTHER" id="PTHR43767:SF1">
    <property type="entry name" value="NONRIBOSOMAL PEPTIDE SYNTHASE PES1 (EUROFUNG)-RELATED"/>
    <property type="match status" value="1"/>
</dbReference>
<dbReference type="PROSITE" id="PS00455">
    <property type="entry name" value="AMP_BINDING"/>
    <property type="match status" value="1"/>
</dbReference>
<reference evidence="2" key="1">
    <citation type="submission" date="2022-10" db="EMBL/GenBank/DDBJ databases">
        <title>Vagococcus sp. isolated from poultry meat.</title>
        <authorList>
            <person name="Johansson P."/>
            <person name="Bjorkroth J."/>
        </authorList>
    </citation>
    <scope>NUCLEOTIDE SEQUENCE</scope>
    <source>
        <strain evidence="2">STAA11</strain>
    </source>
</reference>
<dbReference type="EMBL" id="CP110232">
    <property type="protein sequence ID" value="WEG73035.1"/>
    <property type="molecule type" value="Genomic_DNA"/>
</dbReference>